<proteinExistence type="predicted"/>
<evidence type="ECO:0000313" key="2">
    <source>
        <dbReference type="EMBL" id="NEV67538.1"/>
    </source>
</evidence>
<dbReference type="AlphaFoldDB" id="A0A0C1UPL9"/>
<dbReference type="EMBL" id="JTHE02000003">
    <property type="protein sequence ID" value="NEV67538.1"/>
    <property type="molecule type" value="Genomic_DNA"/>
</dbReference>
<dbReference type="PANTHER" id="PTHR43666:SF1">
    <property type="entry name" value="CONSERVED PROTEIN"/>
    <property type="match status" value="1"/>
</dbReference>
<dbReference type="GO" id="GO:0006508">
    <property type="term" value="P:proteolysis"/>
    <property type="evidence" value="ECO:0007669"/>
    <property type="project" value="InterPro"/>
</dbReference>
<sequence length="443" mass="48451">MQIWENTFNQLMDALMPQLAEGEAVTVGLVAEESEFTRFNHAKVRQTGSIENGSMSVTLMADGRSATESITFTGDKASDWPLLMTALHTLRDELPQLPEDPYIVLPDGDDHSREVYDGELLGMSAIAPTILPNMSGLDAVGLYAGGRCVRAYADSAGQRHWFATETFTLDYSLFTESGQAVKGTYAGRTWDDAAYTDNLAVAKTLLEQMSQTPKKLERGQYRTYFAPAAVADLMSMLSWGGIGEASIRRGGSALGPLQRGDKTLSDKIHLSEDFSQGQVPRFNQYGELAPLTMPLIDGGQLKNTLVSARTAKEYGIPSTFAEGGEYLRSPTLASGTLAEADILAALDTGLYVSNLHYLNWSDRPNGRITGMTRYACFWVENGQIVAPIENLRFDESLYNFWGANLIDLTQATQFIPEVGSYGFRDLGGTLVPGMLVDNFAYTL</sequence>
<evidence type="ECO:0000259" key="1">
    <source>
        <dbReference type="Pfam" id="PF19289"/>
    </source>
</evidence>
<dbReference type="Pfam" id="PF19289">
    <property type="entry name" value="PmbA_TldD_3rd"/>
    <property type="match status" value="1"/>
</dbReference>
<gene>
    <name evidence="2" type="ORF">QQ91_010455</name>
</gene>
<dbReference type="GO" id="GO:0008237">
    <property type="term" value="F:metallopeptidase activity"/>
    <property type="evidence" value="ECO:0007669"/>
    <property type="project" value="InterPro"/>
</dbReference>
<reference evidence="2" key="3">
    <citation type="submission" date="2020-02" db="EMBL/GenBank/DDBJ databases">
        <authorList>
            <person name="Sarangi A.N."/>
            <person name="Ghosh S."/>
            <person name="Mukherjee M."/>
            <person name="Tripathy S."/>
        </authorList>
    </citation>
    <scope>NUCLEOTIDE SEQUENCE</scope>
    <source>
        <strain evidence="2">BDU141951</strain>
    </source>
</reference>
<reference evidence="2" key="1">
    <citation type="submission" date="2014-11" db="EMBL/GenBank/DDBJ databases">
        <authorList>
            <person name="Malar M.C."/>
            <person name="Sen D."/>
            <person name="Tripathy S."/>
        </authorList>
    </citation>
    <scope>NUCLEOTIDE SEQUENCE</scope>
    <source>
        <strain evidence="2">BDU141951</strain>
    </source>
</reference>
<comment type="caution">
    <text evidence="2">The sequence shown here is derived from an EMBL/GenBank/DDBJ whole genome shotgun (WGS) entry which is preliminary data.</text>
</comment>
<dbReference type="InterPro" id="IPR045569">
    <property type="entry name" value="Metalloprtase-TldD/E_C"/>
</dbReference>
<dbReference type="InterPro" id="IPR036059">
    <property type="entry name" value="TldD/PmbA_sf"/>
</dbReference>
<accession>A0A0C1UPL9</accession>
<feature type="domain" description="Metalloprotease TldD/E C-terminal" evidence="1">
    <location>
        <begin position="219"/>
        <end position="440"/>
    </location>
</feature>
<name>A0A0C1UPL9_9CYAN</name>
<protein>
    <submittedName>
        <fullName evidence="2">TldD/PmbA family protein</fullName>
    </submittedName>
</protein>
<reference evidence="2" key="2">
    <citation type="journal article" date="2015" name="Genome Announc.">
        <title>Draft Genome Sequence of Filamentous Marine Cyanobacterium Lyngbya confervoides Strain BDU141951.</title>
        <authorList>
            <person name="Chandrababunaidu M.M."/>
            <person name="Sen D."/>
            <person name="Tripathy S."/>
        </authorList>
    </citation>
    <scope>NUCLEOTIDE SEQUENCE</scope>
    <source>
        <strain evidence="2">BDU141951</strain>
    </source>
</reference>
<dbReference type="SUPFAM" id="SSF111283">
    <property type="entry name" value="Putative modulator of DNA gyrase, PmbA/TldD"/>
    <property type="match status" value="1"/>
</dbReference>
<dbReference type="PANTHER" id="PTHR43666">
    <property type="entry name" value="TLDD PROTEIN"/>
    <property type="match status" value="1"/>
</dbReference>
<organism evidence="2">
    <name type="scientific">Lyngbya confervoides BDU141951</name>
    <dbReference type="NCBI Taxonomy" id="1574623"/>
    <lineage>
        <taxon>Bacteria</taxon>
        <taxon>Bacillati</taxon>
        <taxon>Cyanobacteriota</taxon>
        <taxon>Cyanophyceae</taxon>
        <taxon>Oscillatoriophycideae</taxon>
        <taxon>Oscillatoriales</taxon>
        <taxon>Microcoleaceae</taxon>
        <taxon>Lyngbya</taxon>
    </lineage>
</organism>